<dbReference type="GO" id="GO:0016853">
    <property type="term" value="F:isomerase activity"/>
    <property type="evidence" value="ECO:0007669"/>
    <property type="project" value="UniProtKB-KW"/>
</dbReference>
<keyword evidence="2" id="KW-0413">Isomerase</keyword>
<comment type="caution">
    <text evidence="2">The sequence shown here is derived from an EMBL/GenBank/DDBJ whole genome shotgun (WGS) entry which is preliminary data.</text>
</comment>
<dbReference type="InterPro" id="IPR001509">
    <property type="entry name" value="Epimerase_deHydtase"/>
</dbReference>
<dbReference type="GO" id="GO:0005737">
    <property type="term" value="C:cytoplasm"/>
    <property type="evidence" value="ECO:0007669"/>
    <property type="project" value="TreeGrafter"/>
</dbReference>
<reference evidence="2 3" key="1">
    <citation type="submission" date="2019-08" db="EMBL/GenBank/DDBJ databases">
        <title>Deep-cultivation of Planctomycetes and their phenomic and genomic characterization uncovers novel biology.</title>
        <authorList>
            <person name="Wiegand S."/>
            <person name="Jogler M."/>
            <person name="Boedeker C."/>
            <person name="Pinto D."/>
            <person name="Vollmers J."/>
            <person name="Rivas-Marin E."/>
            <person name="Kohn T."/>
            <person name="Peeters S.H."/>
            <person name="Heuer A."/>
            <person name="Rast P."/>
            <person name="Oberbeckmann S."/>
            <person name="Bunk B."/>
            <person name="Jeske O."/>
            <person name="Meyerdierks A."/>
            <person name="Storesund J.E."/>
            <person name="Kallscheuer N."/>
            <person name="Luecker S."/>
            <person name="Lage O.M."/>
            <person name="Pohl T."/>
            <person name="Merkel B.J."/>
            <person name="Hornburger P."/>
            <person name="Mueller R.-W."/>
            <person name="Bruemmer F."/>
            <person name="Labrenz M."/>
            <person name="Spormann A.M."/>
            <person name="Op Den Camp H."/>
            <person name="Overmann J."/>
            <person name="Amann R."/>
            <person name="Jetten M.S.M."/>
            <person name="Mascher T."/>
            <person name="Medema M.H."/>
            <person name="Devos D.P."/>
            <person name="Kaster A.-K."/>
            <person name="Ovreas L."/>
            <person name="Rohde M."/>
            <person name="Galperin M.Y."/>
            <person name="Jogler C."/>
        </authorList>
    </citation>
    <scope>NUCLEOTIDE SEQUENCE [LARGE SCALE GENOMIC DNA]</scope>
    <source>
        <strain evidence="2 3">LF1</strain>
    </source>
</reference>
<evidence type="ECO:0000313" key="3">
    <source>
        <dbReference type="Proteomes" id="UP000322699"/>
    </source>
</evidence>
<dbReference type="InterPro" id="IPR051783">
    <property type="entry name" value="NAD(P)-dependent_oxidoreduct"/>
</dbReference>
<evidence type="ECO:0000259" key="1">
    <source>
        <dbReference type="Pfam" id="PF01370"/>
    </source>
</evidence>
<name>A0A5B1CSI7_9BACT</name>
<dbReference type="Gene3D" id="3.40.50.720">
    <property type="entry name" value="NAD(P)-binding Rossmann-like Domain"/>
    <property type="match status" value="1"/>
</dbReference>
<keyword evidence="3" id="KW-1185">Reference proteome</keyword>
<dbReference type="RefSeq" id="WP_068260732.1">
    <property type="nucleotide sequence ID" value="NZ_LWSK01000018.1"/>
</dbReference>
<evidence type="ECO:0000313" key="2">
    <source>
        <dbReference type="EMBL" id="KAA1262363.1"/>
    </source>
</evidence>
<gene>
    <name evidence="2" type="ORF">LF1_49270</name>
</gene>
<protein>
    <submittedName>
        <fullName evidence="2">3 beta-hydroxysteroid dehydrogenase/Delta 5--&gt;4-isomerase</fullName>
    </submittedName>
</protein>
<dbReference type="EMBL" id="VRLW01000001">
    <property type="protein sequence ID" value="KAA1262363.1"/>
    <property type="molecule type" value="Genomic_DNA"/>
</dbReference>
<dbReference type="SUPFAM" id="SSF51735">
    <property type="entry name" value="NAD(P)-binding Rossmann-fold domains"/>
    <property type="match status" value="1"/>
</dbReference>
<dbReference type="OrthoDB" id="9811743at2"/>
<accession>A0A5B1CSI7</accession>
<sequence length="333" mass="36476">MRIFVTGGTGLLGNTILRQLTQQGHDLIALVRGDPDPAVFDGIETEFAKGDLADKEAVFAAVQGCDAVIHSAGLIHLGWKRLEESMAVNRDGTRMVVDACCKHDVPLVHIGTVDTLAVGSRGEVADETTELDRNGGKIPCSYIVSKRAGVEEVLAGVDRKLRSVIVHPGFMLGPWDWKPSSGRMIVEVVKAWRPIAPSGGASICDSRDVASGTIAAMQRMLENSIPSSGRQYILAGENWTYYELWKEITRRCGVRGPIMPAGPAQRWIGRVAGDVMSKLSKNEGDLNSAAVRMSSQFHWYDNSRAKEELGYRSRDPSESIDDAINWLERQKMI</sequence>
<dbReference type="GO" id="GO:0004029">
    <property type="term" value="F:aldehyde dehydrogenase (NAD+) activity"/>
    <property type="evidence" value="ECO:0007669"/>
    <property type="project" value="TreeGrafter"/>
</dbReference>
<dbReference type="Pfam" id="PF01370">
    <property type="entry name" value="Epimerase"/>
    <property type="match status" value="1"/>
</dbReference>
<proteinExistence type="predicted"/>
<dbReference type="AlphaFoldDB" id="A0A5B1CSI7"/>
<feature type="domain" description="NAD-dependent epimerase/dehydratase" evidence="1">
    <location>
        <begin position="3"/>
        <end position="219"/>
    </location>
</feature>
<dbReference type="PANTHER" id="PTHR48079:SF6">
    <property type="entry name" value="NAD(P)-BINDING DOMAIN-CONTAINING PROTEIN-RELATED"/>
    <property type="match status" value="1"/>
</dbReference>
<dbReference type="InterPro" id="IPR036291">
    <property type="entry name" value="NAD(P)-bd_dom_sf"/>
</dbReference>
<dbReference type="PANTHER" id="PTHR48079">
    <property type="entry name" value="PROTEIN YEEZ"/>
    <property type="match status" value="1"/>
</dbReference>
<organism evidence="2 3">
    <name type="scientific">Rubripirellula obstinata</name>
    <dbReference type="NCBI Taxonomy" id="406547"/>
    <lineage>
        <taxon>Bacteria</taxon>
        <taxon>Pseudomonadati</taxon>
        <taxon>Planctomycetota</taxon>
        <taxon>Planctomycetia</taxon>
        <taxon>Pirellulales</taxon>
        <taxon>Pirellulaceae</taxon>
        <taxon>Rubripirellula</taxon>
    </lineage>
</organism>
<dbReference type="Proteomes" id="UP000322699">
    <property type="component" value="Unassembled WGS sequence"/>
</dbReference>